<dbReference type="PROSITE" id="PS51390">
    <property type="entry name" value="WAP"/>
    <property type="match status" value="2"/>
</dbReference>
<dbReference type="SUPFAM" id="SSF57256">
    <property type="entry name" value="Elafin-like"/>
    <property type="match status" value="2"/>
</dbReference>
<name>A0A8B7QUZ1_HIPAR</name>
<dbReference type="Pfam" id="PF00095">
    <property type="entry name" value="WAP"/>
    <property type="match status" value="2"/>
</dbReference>
<keyword evidence="1" id="KW-0646">Protease inhibitor</keyword>
<dbReference type="InterPro" id="IPR050514">
    <property type="entry name" value="WAP_four-disulfide_core"/>
</dbReference>
<accession>A0A8B7QUZ1</accession>
<dbReference type="CTD" id="140686"/>
<evidence type="ECO:0000313" key="3">
    <source>
        <dbReference type="Proteomes" id="UP000694851"/>
    </source>
</evidence>
<dbReference type="InterPro" id="IPR008197">
    <property type="entry name" value="WAP_dom"/>
</dbReference>
<dbReference type="AlphaFoldDB" id="A0A8B7QUZ1"/>
<feature type="domain" description="WAP" evidence="2">
    <location>
        <begin position="97"/>
        <end position="141"/>
    </location>
</feature>
<proteinExistence type="predicted"/>
<feature type="domain" description="WAP" evidence="2">
    <location>
        <begin position="142"/>
        <end position="186"/>
    </location>
</feature>
<dbReference type="OrthoDB" id="4473401at2759"/>
<reference evidence="4" key="1">
    <citation type="submission" date="2025-08" db="UniProtKB">
        <authorList>
            <consortium name="RefSeq"/>
        </authorList>
    </citation>
    <scope>IDENTIFICATION</scope>
    <source>
        <tissue evidence="4">Muscle</tissue>
    </source>
</reference>
<dbReference type="GO" id="GO:0045087">
    <property type="term" value="P:innate immune response"/>
    <property type="evidence" value="ECO:0007669"/>
    <property type="project" value="TreeGrafter"/>
</dbReference>
<evidence type="ECO:0000256" key="1">
    <source>
        <dbReference type="ARBA" id="ARBA00022690"/>
    </source>
</evidence>
<dbReference type="GeneID" id="109379972"/>
<organism evidence="3 4">
    <name type="scientific">Hipposideros armiger</name>
    <name type="common">Great Himalayan leaf-nosed bat</name>
    <dbReference type="NCBI Taxonomy" id="186990"/>
    <lineage>
        <taxon>Eukaryota</taxon>
        <taxon>Metazoa</taxon>
        <taxon>Chordata</taxon>
        <taxon>Craniata</taxon>
        <taxon>Vertebrata</taxon>
        <taxon>Euteleostomi</taxon>
        <taxon>Mammalia</taxon>
        <taxon>Eutheria</taxon>
        <taxon>Laurasiatheria</taxon>
        <taxon>Chiroptera</taxon>
        <taxon>Yinpterochiroptera</taxon>
        <taxon>Rhinolophoidea</taxon>
        <taxon>Hipposideridae</taxon>
        <taxon>Hipposideros</taxon>
    </lineage>
</organism>
<gene>
    <name evidence="4" type="primary">WFDC3</name>
</gene>
<dbReference type="KEGG" id="hai:109379972"/>
<dbReference type="GO" id="GO:0004867">
    <property type="term" value="F:serine-type endopeptidase inhibitor activity"/>
    <property type="evidence" value="ECO:0007669"/>
    <property type="project" value="TreeGrafter"/>
</dbReference>
<dbReference type="GO" id="GO:0019731">
    <property type="term" value="P:antibacterial humoral response"/>
    <property type="evidence" value="ECO:0007669"/>
    <property type="project" value="TreeGrafter"/>
</dbReference>
<dbReference type="SMART" id="SM00217">
    <property type="entry name" value="WAP"/>
    <property type="match status" value="2"/>
</dbReference>
<dbReference type="PANTHER" id="PTHR19441:SF97">
    <property type="entry name" value="WAP FOUR-DISULFIDE CORE DOMAIN PROTEIN 3"/>
    <property type="match status" value="1"/>
</dbReference>
<evidence type="ECO:0000259" key="2">
    <source>
        <dbReference type="PROSITE" id="PS51390"/>
    </source>
</evidence>
<protein>
    <submittedName>
        <fullName evidence="4">WAP four-disulfide core domain protein 3</fullName>
    </submittedName>
</protein>
<keyword evidence="3" id="KW-1185">Reference proteome</keyword>
<dbReference type="InterPro" id="IPR036645">
    <property type="entry name" value="Elafin-like_sf"/>
</dbReference>
<dbReference type="Gene3D" id="4.10.75.10">
    <property type="entry name" value="Elafin-like"/>
    <property type="match status" value="2"/>
</dbReference>
<evidence type="ECO:0000313" key="4">
    <source>
        <dbReference type="RefSeq" id="XP_019492619.1"/>
    </source>
</evidence>
<dbReference type="PANTHER" id="PTHR19441">
    <property type="entry name" value="WHEY ACDIC PROTEIN WAP"/>
    <property type="match status" value="1"/>
</dbReference>
<dbReference type="GO" id="GO:0005615">
    <property type="term" value="C:extracellular space"/>
    <property type="evidence" value="ECO:0007669"/>
    <property type="project" value="TreeGrafter"/>
</dbReference>
<dbReference type="Proteomes" id="UP000694851">
    <property type="component" value="Unplaced"/>
</dbReference>
<dbReference type="RefSeq" id="XP_019492619.1">
    <property type="nucleotide sequence ID" value="XM_019637074.1"/>
</dbReference>
<sequence length="213" mass="22168">MASLTLTTSVRLYHRPESGCVTSLERASAASPEARRSELRSYHGNQTAAASCAVTMGTKPPRLAKDPDASIIINMSCLVLLNALLALGSLTSWVTAGEHEFGVECPPDPLPCEELCDGDTSCPLDHKCCSTGCGHVCRGDITGGRSGECPHILVGLCIISCISDEDCGAGGKCCKSGCGRFCVPPALPSQLVMNPNCTIGSDSELETPVPQLS</sequence>